<evidence type="ECO:0000256" key="1">
    <source>
        <dbReference type="SAM" id="Phobius"/>
    </source>
</evidence>
<dbReference type="EMBL" id="JANJYJ010000001">
    <property type="protein sequence ID" value="KAK3231456.1"/>
    <property type="molecule type" value="Genomic_DNA"/>
</dbReference>
<evidence type="ECO:0000313" key="3">
    <source>
        <dbReference type="Proteomes" id="UP001281410"/>
    </source>
</evidence>
<dbReference type="InterPro" id="IPR004158">
    <property type="entry name" value="DUF247_pln"/>
</dbReference>
<dbReference type="Proteomes" id="UP001281410">
    <property type="component" value="Unassembled WGS sequence"/>
</dbReference>
<gene>
    <name evidence="2" type="ORF">Dsin_003337</name>
</gene>
<keyword evidence="1" id="KW-1133">Transmembrane helix</keyword>
<dbReference type="PANTHER" id="PTHR31170">
    <property type="entry name" value="BNAC04G53230D PROTEIN"/>
    <property type="match status" value="1"/>
</dbReference>
<dbReference type="PANTHER" id="PTHR31170:SF9">
    <property type="entry name" value="PROTEIN, PUTATIVE (DUF247)-RELATED"/>
    <property type="match status" value="1"/>
</dbReference>
<comment type="caution">
    <text evidence="2">The sequence shown here is derived from an EMBL/GenBank/DDBJ whole genome shotgun (WGS) entry which is preliminary data.</text>
</comment>
<sequence>MVLLDTVFILELFLRYYEKSILLNNQNPHNTGITRDLLLFENQLPYFLLEELYILASPVDGAKQSYPPFVALCCKFFRDYCLPNIQLNEVKGKHFIDMIRCALLTNHSTTDQVGRIVQFVNVVQLEKFGVTFKSFEGEGLLNVKFRNKWGRLEWFKKYNPLWLKEGQLLIPKLKIEHYTEGLFCNLMAYEQSCFPFEAHICEYIVLMGHLIYSKEDVDLLLKEHIIEFEHADPKKVVKMFKELHDGIKRSDSYYGELSKSLVAYVDNYWNRTKAETKRDYFNSFWKVVIGIFSIFTFVFGLIVFVQKIS</sequence>
<protein>
    <submittedName>
        <fullName evidence="2">Uncharacterized protein</fullName>
    </submittedName>
</protein>
<keyword evidence="1" id="KW-0472">Membrane</keyword>
<feature type="transmembrane region" description="Helical" evidence="1">
    <location>
        <begin position="284"/>
        <end position="305"/>
    </location>
</feature>
<dbReference type="AlphaFoldDB" id="A0AAE0EK95"/>
<keyword evidence="1" id="KW-0812">Transmembrane</keyword>
<accession>A0AAE0EK95</accession>
<organism evidence="2 3">
    <name type="scientific">Dipteronia sinensis</name>
    <dbReference type="NCBI Taxonomy" id="43782"/>
    <lineage>
        <taxon>Eukaryota</taxon>
        <taxon>Viridiplantae</taxon>
        <taxon>Streptophyta</taxon>
        <taxon>Embryophyta</taxon>
        <taxon>Tracheophyta</taxon>
        <taxon>Spermatophyta</taxon>
        <taxon>Magnoliopsida</taxon>
        <taxon>eudicotyledons</taxon>
        <taxon>Gunneridae</taxon>
        <taxon>Pentapetalae</taxon>
        <taxon>rosids</taxon>
        <taxon>malvids</taxon>
        <taxon>Sapindales</taxon>
        <taxon>Sapindaceae</taxon>
        <taxon>Hippocastanoideae</taxon>
        <taxon>Acereae</taxon>
        <taxon>Dipteronia</taxon>
    </lineage>
</organism>
<evidence type="ECO:0000313" key="2">
    <source>
        <dbReference type="EMBL" id="KAK3231456.1"/>
    </source>
</evidence>
<proteinExistence type="predicted"/>
<name>A0AAE0EK95_9ROSI</name>
<dbReference type="Pfam" id="PF03140">
    <property type="entry name" value="DUF247"/>
    <property type="match status" value="1"/>
</dbReference>
<keyword evidence="3" id="KW-1185">Reference proteome</keyword>
<reference evidence="2" key="1">
    <citation type="journal article" date="2023" name="Plant J.">
        <title>Genome sequences and population genomics provide insights into the demographic history, inbreeding, and mutation load of two 'living fossil' tree species of Dipteronia.</title>
        <authorList>
            <person name="Feng Y."/>
            <person name="Comes H.P."/>
            <person name="Chen J."/>
            <person name="Zhu S."/>
            <person name="Lu R."/>
            <person name="Zhang X."/>
            <person name="Li P."/>
            <person name="Qiu J."/>
            <person name="Olsen K.M."/>
            <person name="Qiu Y."/>
        </authorList>
    </citation>
    <scope>NUCLEOTIDE SEQUENCE</scope>
    <source>
        <strain evidence="2">NBL</strain>
    </source>
</reference>